<evidence type="ECO:0000313" key="1">
    <source>
        <dbReference type="EMBL" id="AXL21049.1"/>
    </source>
</evidence>
<dbReference type="Proteomes" id="UP000254337">
    <property type="component" value="Chromosome"/>
</dbReference>
<dbReference type="InterPro" id="IPR019546">
    <property type="entry name" value="TAT_signal_bac_arc"/>
</dbReference>
<evidence type="ECO:0000313" key="2">
    <source>
        <dbReference type="Proteomes" id="UP000254337"/>
    </source>
</evidence>
<dbReference type="Pfam" id="PF19799">
    <property type="entry name" value="DUF6282"/>
    <property type="match status" value="1"/>
</dbReference>
<accession>A0A346AYV6</accession>
<sequence>MREGFTYTRREFLKKAGLAGGAMVMANVAGGIPSAAAAMEEEKGAADELLKGVCDIHIHAAPDVRERCINEFDFACKAKKLGYRAVMYKSNEWSCHDRAYLIRQSLPDFEVFGSFCMNYAIGDKINVHAAKMAVETTGHCCKCIWMPTMAAVYPNAVEGRAGQGIPVVQDGKVLPEVVQVMEICADHDIIFATGHSSPQESLLMAAKAKEVGVHKFVVTHVNSLIWRMTADDIKRCVDLGAYIELCYLPRVWGAGTAMSQYERESARDFMNYVSVAPERSFISTDMGQANMPDPSEGMRACIGELLDGGVSQRVVDTLVRRNPAYLLGLEG</sequence>
<dbReference type="InterPro" id="IPR032466">
    <property type="entry name" value="Metal_Hydrolase"/>
</dbReference>
<dbReference type="KEGG" id="meg:DKB62_05410"/>
<name>A0A346AYV6_9FIRM</name>
<dbReference type="RefSeq" id="WP_107196219.1">
    <property type="nucleotide sequence ID" value="NZ_CP029462.1"/>
</dbReference>
<reference evidence="1 2" key="1">
    <citation type="submission" date="2018-05" db="EMBL/GenBank/DDBJ databases">
        <title>Complete genome sequence of Megasphaera sp. AJH120T, isolated from the ceca of a chicken.</title>
        <authorList>
            <person name="Maki J."/>
            <person name="Looft T."/>
        </authorList>
    </citation>
    <scope>NUCLEOTIDE SEQUENCE [LARGE SCALE GENOMIC DNA]</scope>
    <source>
        <strain evidence="1 2">AJH120</strain>
    </source>
</reference>
<gene>
    <name evidence="1" type="ORF">DKB62_05410</name>
</gene>
<evidence type="ECO:0008006" key="3">
    <source>
        <dbReference type="Google" id="ProtNLM"/>
    </source>
</evidence>
<dbReference type="Gene3D" id="3.20.20.140">
    <property type="entry name" value="Metal-dependent hydrolases"/>
    <property type="match status" value="1"/>
</dbReference>
<dbReference type="InterPro" id="IPR006311">
    <property type="entry name" value="TAT_signal"/>
</dbReference>
<dbReference type="EMBL" id="CP029462">
    <property type="protein sequence ID" value="AXL21049.1"/>
    <property type="molecule type" value="Genomic_DNA"/>
</dbReference>
<organism evidence="1 2">
    <name type="scientific">Megasphaera stantonii</name>
    <dbReference type="NCBI Taxonomy" id="2144175"/>
    <lineage>
        <taxon>Bacteria</taxon>
        <taxon>Bacillati</taxon>
        <taxon>Bacillota</taxon>
        <taxon>Negativicutes</taxon>
        <taxon>Veillonellales</taxon>
        <taxon>Veillonellaceae</taxon>
        <taxon>Megasphaera</taxon>
    </lineage>
</organism>
<proteinExistence type="predicted"/>
<dbReference type="NCBIfam" id="TIGR01409">
    <property type="entry name" value="TAT_signal_seq"/>
    <property type="match status" value="1"/>
</dbReference>
<dbReference type="PROSITE" id="PS51318">
    <property type="entry name" value="TAT"/>
    <property type="match status" value="1"/>
</dbReference>
<dbReference type="InterPro" id="IPR046249">
    <property type="entry name" value="DUF6282"/>
</dbReference>
<dbReference type="OrthoDB" id="9802809at2"/>
<dbReference type="AlphaFoldDB" id="A0A346AYV6"/>
<keyword evidence="2" id="KW-1185">Reference proteome</keyword>
<protein>
    <recommendedName>
        <fullName evidence="3">Twin-arginine translocation signal domain-containing protein</fullName>
    </recommendedName>
</protein>
<dbReference type="SUPFAM" id="SSF51556">
    <property type="entry name" value="Metallo-dependent hydrolases"/>
    <property type="match status" value="1"/>
</dbReference>